<dbReference type="Pfam" id="PF00586">
    <property type="entry name" value="AIRS"/>
    <property type="match status" value="1"/>
</dbReference>
<gene>
    <name evidence="2" type="ORF">AB8U03_01525</name>
</gene>
<evidence type="ECO:0000313" key="3">
    <source>
        <dbReference type="Proteomes" id="UP001564657"/>
    </source>
</evidence>
<reference evidence="2 3" key="1">
    <citation type="submission" date="2024-08" db="EMBL/GenBank/DDBJ databases">
        <title>Clostridium lapicellarii sp. nov., and Clostridium renhuaiense sp. nov., two species isolated from the mud in a fermentation cellar used for producing sauce-flavour Chinese liquors.</title>
        <authorList>
            <person name="Yang F."/>
            <person name="Wang H."/>
            <person name="Chen L.Q."/>
            <person name="Zhou N."/>
            <person name="Lu J.J."/>
            <person name="Pu X.X."/>
            <person name="Wan B."/>
            <person name="Wang L."/>
            <person name="Liu S.J."/>
        </authorList>
    </citation>
    <scope>NUCLEOTIDE SEQUENCE [LARGE SCALE GENOMIC DNA]</scope>
    <source>
        <strain evidence="2 3">MT-5</strain>
    </source>
</reference>
<protein>
    <submittedName>
        <fullName evidence="2">AIR synthase related protein</fullName>
    </submittedName>
</protein>
<accession>A0ABV4BQ33</accession>
<sequence length="247" mass="26367">MEVKKIRDLSLITLDEKRTMIIACDSCGGIGGKKGDVLNVPPFYVGKLTARVVLLEVICSGAEVITITNTICNEMNNTGLEIIKGIKEELREADIRDVVLTGSTEENFETSSTALGVTAVGIAVTESLKVNSIKGEAVIISVGIPKVGDEINLEGDEEIVNYETVYKLLHNDFVYEIVPVGSKGIAYEAGQLAVNNNLKLYMENKCSIDIEKSGGPETSVIAAVDLGGIEDILANISGVTIIGYLKS</sequence>
<evidence type="ECO:0000259" key="1">
    <source>
        <dbReference type="Pfam" id="PF00586"/>
    </source>
</evidence>
<organism evidence="2 3">
    <name type="scientific">Clostridium moutaii</name>
    <dbReference type="NCBI Taxonomy" id="3240932"/>
    <lineage>
        <taxon>Bacteria</taxon>
        <taxon>Bacillati</taxon>
        <taxon>Bacillota</taxon>
        <taxon>Clostridia</taxon>
        <taxon>Eubacteriales</taxon>
        <taxon>Clostridiaceae</taxon>
        <taxon>Clostridium</taxon>
    </lineage>
</organism>
<comment type="caution">
    <text evidence="2">The sequence shown here is derived from an EMBL/GenBank/DDBJ whole genome shotgun (WGS) entry which is preliminary data.</text>
</comment>
<dbReference type="InterPro" id="IPR036921">
    <property type="entry name" value="PurM-like_N_sf"/>
</dbReference>
<keyword evidence="3" id="KW-1185">Reference proteome</keyword>
<dbReference type="RefSeq" id="WP_369702765.1">
    <property type="nucleotide sequence ID" value="NZ_JBGEWD010000001.1"/>
</dbReference>
<dbReference type="Proteomes" id="UP001564657">
    <property type="component" value="Unassembled WGS sequence"/>
</dbReference>
<feature type="domain" description="PurM-like N-terminal" evidence="1">
    <location>
        <begin position="11"/>
        <end position="123"/>
    </location>
</feature>
<dbReference type="InterPro" id="IPR016188">
    <property type="entry name" value="PurM-like_N"/>
</dbReference>
<dbReference type="SUPFAM" id="SSF55326">
    <property type="entry name" value="PurM N-terminal domain-like"/>
    <property type="match status" value="1"/>
</dbReference>
<name>A0ABV4BQ33_9CLOT</name>
<proteinExistence type="predicted"/>
<dbReference type="Gene3D" id="3.30.1330.10">
    <property type="entry name" value="PurM-like, N-terminal domain"/>
    <property type="match status" value="1"/>
</dbReference>
<dbReference type="EMBL" id="JBGEWD010000001">
    <property type="protein sequence ID" value="MEY7998888.1"/>
    <property type="molecule type" value="Genomic_DNA"/>
</dbReference>
<evidence type="ECO:0000313" key="2">
    <source>
        <dbReference type="EMBL" id="MEY7998888.1"/>
    </source>
</evidence>